<gene>
    <name evidence="1" type="ORF">METZ01_LOCUS210780</name>
</gene>
<dbReference type="EMBL" id="UINC01047973">
    <property type="protein sequence ID" value="SVB57926.1"/>
    <property type="molecule type" value="Genomic_DNA"/>
</dbReference>
<name>A0A382F4H7_9ZZZZ</name>
<reference evidence="1" key="1">
    <citation type="submission" date="2018-05" db="EMBL/GenBank/DDBJ databases">
        <authorList>
            <person name="Lanie J.A."/>
            <person name="Ng W.-L."/>
            <person name="Kazmierczak K.M."/>
            <person name="Andrzejewski T.M."/>
            <person name="Davidsen T.M."/>
            <person name="Wayne K.J."/>
            <person name="Tettelin H."/>
            <person name="Glass J.I."/>
            <person name="Rusch D."/>
            <person name="Podicherti R."/>
            <person name="Tsui H.-C.T."/>
            <person name="Winkler M.E."/>
        </authorList>
    </citation>
    <scope>NUCLEOTIDE SEQUENCE</scope>
</reference>
<evidence type="ECO:0000313" key="1">
    <source>
        <dbReference type="EMBL" id="SVB57926.1"/>
    </source>
</evidence>
<proteinExistence type="predicted"/>
<dbReference type="AlphaFoldDB" id="A0A382F4H7"/>
<organism evidence="1">
    <name type="scientific">marine metagenome</name>
    <dbReference type="NCBI Taxonomy" id="408172"/>
    <lineage>
        <taxon>unclassified sequences</taxon>
        <taxon>metagenomes</taxon>
        <taxon>ecological metagenomes</taxon>
    </lineage>
</organism>
<sequence length="204" mass="23291">MSKKKEIASEEWDFSVLEKAPRTVIHRALQWELDRELGSGREPFLKSAECRRALAASKGQGSASGVVELGRSGDKTMPFEETHNFRIDWSQPREELTNQFAQWLDSQEKNGRLVRKPVLGKPRQPLTMLRKMSIVRLKANGYSLRTATAKFSDKKRFVQGLHKINWTTASREVGNALTRRRSNLRSLERSMGGKSWRSSVYQGA</sequence>
<accession>A0A382F4H7</accession>
<protein>
    <submittedName>
        <fullName evidence="1">Uncharacterized protein</fullName>
    </submittedName>
</protein>